<evidence type="ECO:0000313" key="1">
    <source>
        <dbReference type="EMBL" id="SHN69287.1"/>
    </source>
</evidence>
<dbReference type="SUPFAM" id="SSF52980">
    <property type="entry name" value="Restriction endonuclease-like"/>
    <property type="match status" value="1"/>
</dbReference>
<dbReference type="NCBIfam" id="TIGR02710">
    <property type="entry name" value="TIGR02710 family CRISPR-associated CARF protein"/>
    <property type="match status" value="1"/>
</dbReference>
<organism evidence="1 2">
    <name type="scientific">Fervidobacterium gondwanense DSM 13020</name>
    <dbReference type="NCBI Taxonomy" id="1121883"/>
    <lineage>
        <taxon>Bacteria</taxon>
        <taxon>Thermotogati</taxon>
        <taxon>Thermotogota</taxon>
        <taxon>Thermotogae</taxon>
        <taxon>Thermotogales</taxon>
        <taxon>Fervidobacteriaceae</taxon>
        <taxon>Fervidobacterium</taxon>
    </lineage>
</organism>
<dbReference type="Gene3D" id="3.40.50.10770">
    <property type="entry name" value="Hypothetical protein VC1899 like domain (Restriction endonuclease-like)"/>
    <property type="match status" value="1"/>
</dbReference>
<dbReference type="InterPro" id="IPR011335">
    <property type="entry name" value="Restrct_endonuc-II-like"/>
</dbReference>
<dbReference type="AlphaFoldDB" id="A0A1M7TF13"/>
<sequence length="476" mass="55106">MESISKEVLNQKWEEYKQEVKNGANPQQLYQEEIWPSLLALWKENPIVSPEFKKFDVSIHTLGTSPEATTLAILGTQADEIYILHTPETQKHIEKIEADTGKRVYPLEIQKSDVTKIYEKVVDIITKYEDKDIALDITSGTKAMSAGLGAAGFFFRRFFDKIRVVYIDNEEYDTDLRRPRAGAEKLVILPSPHEVLADVDVLLAIEKYRSKDFYTAHDHLIAARRKSGNEKFKVFEELCLAYGKWYALEIGVAAKRMEEVLRNLEKDQFMNDPLRKYYNVFKIQKQILDAIKDVIYSKEEKSFENKKGILALAETLLWIANKYGTENKILSSLYTYRAFELLLQLRLYSLGKTFETSSLTAEEQNALIDTLRKIFEQVEQELRPKLGLLQILVYLLNVKDECTTKVISAEDVRNLAFMVSTRNSSILIHGLNIPEDKQIEKLKEKTEKLLKEIKRTERLDFSIQPVNIDYKLVFGH</sequence>
<dbReference type="STRING" id="1121883.SAMN02745226_01929"/>
<accession>A0A1M7TF13</accession>
<dbReference type="Proteomes" id="UP000184207">
    <property type="component" value="Unassembled WGS sequence"/>
</dbReference>
<keyword evidence="2" id="KW-1185">Reference proteome</keyword>
<gene>
    <name evidence="1" type="ORF">SAMN02745226_01929</name>
</gene>
<name>A0A1M7TF13_FERGO</name>
<dbReference type="RefSeq" id="WP_072760971.1">
    <property type="nucleotide sequence ID" value="NZ_FRDJ01000016.1"/>
</dbReference>
<dbReference type="InterPro" id="IPR014082">
    <property type="entry name" value="CRISPR-assoc_prot_Cas02710"/>
</dbReference>
<dbReference type="EMBL" id="FRDJ01000016">
    <property type="protein sequence ID" value="SHN69287.1"/>
    <property type="molecule type" value="Genomic_DNA"/>
</dbReference>
<evidence type="ECO:0000313" key="2">
    <source>
        <dbReference type="Proteomes" id="UP000184207"/>
    </source>
</evidence>
<protein>
    <submittedName>
        <fullName evidence="1">CRISPR-associated protein, TIGR02710 family</fullName>
    </submittedName>
</protein>
<reference evidence="2" key="1">
    <citation type="submission" date="2016-12" db="EMBL/GenBank/DDBJ databases">
        <authorList>
            <person name="Varghese N."/>
            <person name="Submissions S."/>
        </authorList>
    </citation>
    <scope>NUCLEOTIDE SEQUENCE [LARGE SCALE GENOMIC DNA]</scope>
    <source>
        <strain evidence="2">DSM 13020</strain>
    </source>
</reference>
<proteinExistence type="predicted"/>
<dbReference type="Pfam" id="PF09670">
    <property type="entry name" value="Cas_Cas02710"/>
    <property type="match status" value="1"/>
</dbReference>